<name>A0A2H0V934_9BACT</name>
<protein>
    <submittedName>
        <fullName evidence="1">Uncharacterized protein</fullName>
    </submittedName>
</protein>
<organism evidence="1 2">
    <name type="scientific">Candidatus Falkowbacteria bacterium CG10_big_fil_rev_8_21_14_0_10_37_18</name>
    <dbReference type="NCBI Taxonomy" id="1974562"/>
    <lineage>
        <taxon>Bacteria</taxon>
        <taxon>Candidatus Falkowiibacteriota</taxon>
    </lineage>
</organism>
<sequence length="109" mass="12030">MLAGVSIKIPWATGSGDIFCIGSYAGPVLVSGNYVTIFFRNNKDGLYSPASDSLHFSNIKISGKNVIVELYSVRSFLDNINSRGQLIDPGKVRKYYGRYNVLTKKLSMD</sequence>
<reference evidence="2" key="1">
    <citation type="submission" date="2017-09" db="EMBL/GenBank/DDBJ databases">
        <title>Depth-based differentiation of microbial function through sediment-hosted aquifers and enrichment of novel symbionts in the deep terrestrial subsurface.</title>
        <authorList>
            <person name="Probst A.J."/>
            <person name="Ladd B."/>
            <person name="Jarett J.K."/>
            <person name="Geller-Mcgrath D.E."/>
            <person name="Sieber C.M.K."/>
            <person name="Emerson J.B."/>
            <person name="Anantharaman K."/>
            <person name="Thomas B.C."/>
            <person name="Malmstrom R."/>
            <person name="Stieglmeier M."/>
            <person name="Klingl A."/>
            <person name="Woyke T."/>
            <person name="Ryan C.M."/>
            <person name="Banfield J.F."/>
        </authorList>
    </citation>
    <scope>NUCLEOTIDE SEQUENCE [LARGE SCALE GENOMIC DNA]</scope>
</reference>
<evidence type="ECO:0000313" key="1">
    <source>
        <dbReference type="EMBL" id="PIR95571.1"/>
    </source>
</evidence>
<dbReference type="AlphaFoldDB" id="A0A2H0V934"/>
<accession>A0A2H0V934</accession>
<gene>
    <name evidence="1" type="ORF">COT93_01405</name>
</gene>
<proteinExistence type="predicted"/>
<dbReference type="EMBL" id="PFAL01000015">
    <property type="protein sequence ID" value="PIR95571.1"/>
    <property type="molecule type" value="Genomic_DNA"/>
</dbReference>
<evidence type="ECO:0000313" key="2">
    <source>
        <dbReference type="Proteomes" id="UP000229972"/>
    </source>
</evidence>
<comment type="caution">
    <text evidence="1">The sequence shown here is derived from an EMBL/GenBank/DDBJ whole genome shotgun (WGS) entry which is preliminary data.</text>
</comment>
<dbReference type="Proteomes" id="UP000229972">
    <property type="component" value="Unassembled WGS sequence"/>
</dbReference>